<accession>A0A8J7SAD8</accession>
<name>A0A8J7SAD8_9BACT</name>
<comment type="caution">
    <text evidence="1">The sequence shown here is derived from an EMBL/GenBank/DDBJ whole genome shotgun (WGS) entry which is preliminary data.</text>
</comment>
<dbReference type="EMBL" id="JAFIDN010000010">
    <property type="protein sequence ID" value="MBP3193388.1"/>
    <property type="molecule type" value="Genomic_DNA"/>
</dbReference>
<dbReference type="AlphaFoldDB" id="A0A8J7SAD8"/>
<organism evidence="1 2">
    <name type="scientific">Natronogracilivirga saccharolytica</name>
    <dbReference type="NCBI Taxonomy" id="2812953"/>
    <lineage>
        <taxon>Bacteria</taxon>
        <taxon>Pseudomonadati</taxon>
        <taxon>Balneolota</taxon>
        <taxon>Balneolia</taxon>
        <taxon>Balneolales</taxon>
        <taxon>Cyclonatronaceae</taxon>
        <taxon>Natronogracilivirga</taxon>
    </lineage>
</organism>
<dbReference type="Proteomes" id="UP000673975">
    <property type="component" value="Unassembled WGS sequence"/>
</dbReference>
<sequence length="206" mass="23167">MSTQRFTLSNKAFNIFGSALVVLLLLIPSVTVAQFAGGSGARVQHDVRASESDAESSRDFRNNHVFIRFYGHSFPMSIQYQRYLGSFLGGNSSVTVGSGGGAFVDNYQTINIAALIEYPLFWRYFAGYGVGYNYRDDRTEMENYDTGVSLHLNRRAYGEEIITYGFSLNFGAILFDEEGAEMKNDFPFLINERFIFSMGFHFGLGF</sequence>
<evidence type="ECO:0000313" key="2">
    <source>
        <dbReference type="Proteomes" id="UP000673975"/>
    </source>
</evidence>
<protein>
    <submittedName>
        <fullName evidence="1">Uncharacterized protein</fullName>
    </submittedName>
</protein>
<keyword evidence="2" id="KW-1185">Reference proteome</keyword>
<proteinExistence type="predicted"/>
<dbReference type="RefSeq" id="WP_210512845.1">
    <property type="nucleotide sequence ID" value="NZ_JAFIDN010000010.1"/>
</dbReference>
<reference evidence="1" key="1">
    <citation type="submission" date="2021-02" db="EMBL/GenBank/DDBJ databases">
        <title>Natronogracilivirga saccharolytica gen. nov. sp. nov. a new anaerobic, haloalkiliphilic carbohydrate-fermenting bacterium from soda lake and proposing of Cyclonatronumiaceae fam. nov. in the phylum Balneolaeota.</title>
        <authorList>
            <person name="Zhilina T.N."/>
            <person name="Sorokin D.Y."/>
            <person name="Zavarzina D.G."/>
            <person name="Toshchakov S.V."/>
            <person name="Kublanov I.V."/>
        </authorList>
    </citation>
    <scope>NUCLEOTIDE SEQUENCE</scope>
    <source>
        <strain evidence="1">Z-1702</strain>
    </source>
</reference>
<evidence type="ECO:0000313" key="1">
    <source>
        <dbReference type="EMBL" id="MBP3193388.1"/>
    </source>
</evidence>
<gene>
    <name evidence="1" type="ORF">NATSA_11985</name>
</gene>